<evidence type="ECO:0000313" key="2">
    <source>
        <dbReference type="Proteomes" id="UP000005239"/>
    </source>
</evidence>
<accession>A0A2A6D094</accession>
<protein>
    <submittedName>
        <fullName evidence="1">F-box domain-containing protein</fullName>
    </submittedName>
</protein>
<accession>A0A8R1UR21</accession>
<reference evidence="2" key="1">
    <citation type="journal article" date="2008" name="Nat. Genet.">
        <title>The Pristionchus pacificus genome provides a unique perspective on nematode lifestyle and parasitism.</title>
        <authorList>
            <person name="Dieterich C."/>
            <person name="Clifton S.W."/>
            <person name="Schuster L.N."/>
            <person name="Chinwalla A."/>
            <person name="Delehaunty K."/>
            <person name="Dinkelacker I."/>
            <person name="Fulton L."/>
            <person name="Fulton R."/>
            <person name="Godfrey J."/>
            <person name="Minx P."/>
            <person name="Mitreva M."/>
            <person name="Roeseler W."/>
            <person name="Tian H."/>
            <person name="Witte H."/>
            <person name="Yang S.P."/>
            <person name="Wilson R.K."/>
            <person name="Sommer R.J."/>
        </authorList>
    </citation>
    <scope>NUCLEOTIDE SEQUENCE [LARGE SCALE GENOMIC DNA]</scope>
    <source>
        <strain evidence="2">PS312</strain>
    </source>
</reference>
<keyword evidence="2" id="KW-1185">Reference proteome</keyword>
<evidence type="ECO:0000313" key="1">
    <source>
        <dbReference type="EnsemblMetazoa" id="PPA38549.1"/>
    </source>
</evidence>
<dbReference type="Pfam" id="PF00646">
    <property type="entry name" value="F-box"/>
    <property type="match status" value="1"/>
</dbReference>
<proteinExistence type="predicted"/>
<dbReference type="EnsemblMetazoa" id="PPA38549.1">
    <property type="protein sequence ID" value="PPA38549.1"/>
    <property type="gene ID" value="WBGene00276918"/>
</dbReference>
<dbReference type="AlphaFoldDB" id="A0A2A6D094"/>
<dbReference type="InterPro" id="IPR001810">
    <property type="entry name" value="F-box_dom"/>
</dbReference>
<gene>
    <name evidence="1" type="primary">WBGene00276918</name>
</gene>
<sequence>MSSVHLKFLSFPRKAFENIIDLLSEREIIQLRQVCKTVNENVCTLVGIGETEIRVTLSTK</sequence>
<dbReference type="Proteomes" id="UP000005239">
    <property type="component" value="Unassembled WGS sequence"/>
</dbReference>
<name>A0A2A6D094_PRIPA</name>
<organism evidence="1 2">
    <name type="scientific">Pristionchus pacificus</name>
    <name type="common">Parasitic nematode worm</name>
    <dbReference type="NCBI Taxonomy" id="54126"/>
    <lineage>
        <taxon>Eukaryota</taxon>
        <taxon>Metazoa</taxon>
        <taxon>Ecdysozoa</taxon>
        <taxon>Nematoda</taxon>
        <taxon>Chromadorea</taxon>
        <taxon>Rhabditida</taxon>
        <taxon>Rhabditina</taxon>
        <taxon>Diplogasteromorpha</taxon>
        <taxon>Diplogasteroidea</taxon>
        <taxon>Neodiplogasteridae</taxon>
        <taxon>Pristionchus</taxon>
    </lineage>
</organism>
<reference evidence="1" key="2">
    <citation type="submission" date="2022-06" db="UniProtKB">
        <authorList>
            <consortium name="EnsemblMetazoa"/>
        </authorList>
    </citation>
    <scope>IDENTIFICATION</scope>
    <source>
        <strain evidence="1">PS312</strain>
    </source>
</reference>